<sequence length="11" mass="1318">MYQIIPQAKLL</sequence>
<proteinExistence type="predicted"/>
<evidence type="ECO:0000313" key="2">
    <source>
        <dbReference type="Proteomes" id="UP000017248"/>
    </source>
</evidence>
<evidence type="ECO:0000313" key="1">
    <source>
        <dbReference type="EMBL" id="CDI59214.1"/>
    </source>
</evidence>
<name>U6F885_LACHE</name>
<protein>
    <submittedName>
        <fullName evidence="1">Uncharacterized protein</fullName>
    </submittedName>
</protein>
<comment type="caution">
    <text evidence="1">The sequence shown here is derived from an EMBL/GenBank/DDBJ whole genome shotgun (WGS) entry which is preliminary data.</text>
</comment>
<dbReference type="HOGENOM" id="CLU_3437595_0_0_9"/>
<organism evidence="1 2">
    <name type="scientific">Lactobacillus helveticus CIRM-BIA 951</name>
    <dbReference type="NCBI Taxonomy" id="1226334"/>
    <lineage>
        <taxon>Bacteria</taxon>
        <taxon>Bacillati</taxon>
        <taxon>Bacillota</taxon>
        <taxon>Bacilli</taxon>
        <taxon>Lactobacillales</taxon>
        <taxon>Lactobacillaceae</taxon>
        <taxon>Lactobacillus</taxon>
    </lineage>
</organism>
<dbReference type="Proteomes" id="UP000017248">
    <property type="component" value="Unassembled WGS sequence"/>
</dbReference>
<reference evidence="1" key="1">
    <citation type="submission" date="2013-09" db="EMBL/GenBank/DDBJ databases">
        <title>Draft Genome Sequence of five Lactobacillus helveticus strains CIRM-BIA 101T, 103, 104, 951 and 953 isolated from milk product.</title>
        <authorList>
            <person name="Valence F."/>
            <person name="Chuat V."/>
            <person name="Ma L."/>
            <person name="Creno S."/>
            <person name="Falentin H."/>
            <person name="Lortal S."/>
            <person name="Bizet C."/>
            <person name="Clermont D."/>
            <person name="Loux V."/>
            <person name="Bouchier C."/>
            <person name="Cousin S."/>
        </authorList>
    </citation>
    <scope>NUCLEOTIDE SEQUENCE [LARGE SCALE GENOMIC DNA]</scope>
    <source>
        <strain evidence="1">CIRM-BIA 951</strain>
    </source>
</reference>
<accession>U6F885</accession>
<keyword evidence="2" id="KW-1185">Reference proteome</keyword>
<gene>
    <name evidence="1" type="ORF">LHCIRMBIA951_01876</name>
</gene>
<dbReference type="EMBL" id="CBUK010000165">
    <property type="protein sequence ID" value="CDI59214.1"/>
    <property type="molecule type" value="Genomic_DNA"/>
</dbReference>